<dbReference type="RefSeq" id="WP_188415932.1">
    <property type="nucleotide sequence ID" value="NZ_BMDO01000004.1"/>
</dbReference>
<dbReference type="Proteomes" id="UP000662074">
    <property type="component" value="Unassembled WGS sequence"/>
</dbReference>
<reference evidence="3" key="2">
    <citation type="submission" date="2020-09" db="EMBL/GenBank/DDBJ databases">
        <authorList>
            <person name="Sun Q."/>
            <person name="Sedlacek I."/>
        </authorList>
    </citation>
    <scope>NUCLEOTIDE SEQUENCE</scope>
    <source>
        <strain evidence="3">CCM 8711</strain>
    </source>
</reference>
<evidence type="ECO:0000256" key="1">
    <source>
        <dbReference type="SAM" id="MobiDB-lite"/>
    </source>
</evidence>
<evidence type="ECO:0000313" key="3">
    <source>
        <dbReference type="EMBL" id="GGI50612.1"/>
    </source>
</evidence>
<sequence>MSEQLDNELKNRINQVFDNYEDTAPAEEGWLLLREKFPEKKKQRILPIWWSAAAVFLLLSILGVWIYTQPTKNNIVTTKPVYKPLDKSEQSAKPQEDTLPNNQTESTLDNGLPAVEQQYVASSGKNLHNSSPTVERVPDGYVYPDKVESSDQLAVNAVTKLSAPTVITLPKNIIKTADSLKQAHYSAPIQQDVLAQQTVKSQQNTNPALKADSAQTTGQSKMSIYLANEQKKEAAKMQKADTKAAADRKVLYSVYAATYFNYAEGSKSQINTGAGVSTDIKLAGNFKLSTGLAIGKNTLNYNSQPVQASITQDAVRAASASASRSGVAYDAVPNPSASQFGFSSLKVLSSPVVSAYNVSLTGLDVPINLKYEFNPAKTDSYISAGLSSGTFITETYNYSYDNSLNALGASPSIPDASVSRSFTRFDFARTLNLSLGMGYQITKGNRLIIEPFLKYPLSGMGSQDIRFGSGGINLRLKFQTAKKK</sequence>
<evidence type="ECO:0000313" key="4">
    <source>
        <dbReference type="Proteomes" id="UP000662074"/>
    </source>
</evidence>
<proteinExistence type="predicted"/>
<keyword evidence="2" id="KW-0812">Transmembrane</keyword>
<dbReference type="AlphaFoldDB" id="A0A917J9X6"/>
<feature type="transmembrane region" description="Helical" evidence="2">
    <location>
        <begin position="46"/>
        <end position="67"/>
    </location>
</feature>
<reference evidence="3" key="1">
    <citation type="journal article" date="2014" name="Int. J. Syst. Evol. Microbiol.">
        <title>Complete genome sequence of Corynebacterium casei LMG S-19264T (=DSM 44701T), isolated from a smear-ripened cheese.</title>
        <authorList>
            <consortium name="US DOE Joint Genome Institute (JGI-PGF)"/>
            <person name="Walter F."/>
            <person name="Albersmeier A."/>
            <person name="Kalinowski J."/>
            <person name="Ruckert C."/>
        </authorList>
    </citation>
    <scope>NUCLEOTIDE SEQUENCE</scope>
    <source>
        <strain evidence="3">CCM 8711</strain>
    </source>
</reference>
<evidence type="ECO:0008006" key="5">
    <source>
        <dbReference type="Google" id="ProtNLM"/>
    </source>
</evidence>
<feature type="region of interest" description="Disordered" evidence="1">
    <location>
        <begin position="86"/>
        <end position="111"/>
    </location>
</feature>
<feature type="compositionally biased region" description="Basic and acidic residues" evidence="1">
    <location>
        <begin position="86"/>
        <end position="96"/>
    </location>
</feature>
<organism evidence="3 4">
    <name type="scientific">Mucilaginibacter galii</name>
    <dbReference type="NCBI Taxonomy" id="2005073"/>
    <lineage>
        <taxon>Bacteria</taxon>
        <taxon>Pseudomonadati</taxon>
        <taxon>Bacteroidota</taxon>
        <taxon>Sphingobacteriia</taxon>
        <taxon>Sphingobacteriales</taxon>
        <taxon>Sphingobacteriaceae</taxon>
        <taxon>Mucilaginibacter</taxon>
    </lineage>
</organism>
<feature type="compositionally biased region" description="Polar residues" evidence="1">
    <location>
        <begin position="98"/>
        <end position="109"/>
    </location>
</feature>
<gene>
    <name evidence="3" type="ORF">GCM10011425_18240</name>
</gene>
<evidence type="ECO:0000256" key="2">
    <source>
        <dbReference type="SAM" id="Phobius"/>
    </source>
</evidence>
<name>A0A917J9X6_9SPHI</name>
<accession>A0A917J9X6</accession>
<dbReference type="EMBL" id="BMDO01000004">
    <property type="protein sequence ID" value="GGI50612.1"/>
    <property type="molecule type" value="Genomic_DNA"/>
</dbReference>
<protein>
    <recommendedName>
        <fullName evidence="5">Outer membrane protein beta-barrel domain-containing protein</fullName>
    </recommendedName>
</protein>
<keyword evidence="2" id="KW-0472">Membrane</keyword>
<keyword evidence="2" id="KW-1133">Transmembrane helix</keyword>
<comment type="caution">
    <text evidence="3">The sequence shown here is derived from an EMBL/GenBank/DDBJ whole genome shotgun (WGS) entry which is preliminary data.</text>
</comment>
<keyword evidence="4" id="KW-1185">Reference proteome</keyword>